<gene>
    <name evidence="1" type="ORF">CNEB1095_LOCUS2516</name>
</gene>
<name>A0A7S0SX08_9STRA</name>
<organism evidence="1">
    <name type="scientific">Chromulina nebulosa</name>
    <dbReference type="NCBI Taxonomy" id="96789"/>
    <lineage>
        <taxon>Eukaryota</taxon>
        <taxon>Sar</taxon>
        <taxon>Stramenopiles</taxon>
        <taxon>Ochrophyta</taxon>
        <taxon>Chrysophyceae</taxon>
        <taxon>Chromulinales</taxon>
        <taxon>Chromulinaceae</taxon>
        <taxon>Chromulina</taxon>
    </lineage>
</organism>
<reference evidence="1" key="1">
    <citation type="submission" date="2021-01" db="EMBL/GenBank/DDBJ databases">
        <authorList>
            <person name="Corre E."/>
            <person name="Pelletier E."/>
            <person name="Niang G."/>
            <person name="Scheremetjew M."/>
            <person name="Finn R."/>
            <person name="Kale V."/>
            <person name="Holt S."/>
            <person name="Cochrane G."/>
            <person name="Meng A."/>
            <person name="Brown T."/>
            <person name="Cohen L."/>
        </authorList>
    </citation>
    <scope>NUCLEOTIDE SEQUENCE</scope>
    <source>
        <strain evidence="1">UTEXLB2642</strain>
    </source>
</reference>
<accession>A0A7S0SX08</accession>
<dbReference type="AlphaFoldDB" id="A0A7S0SX08"/>
<protein>
    <submittedName>
        <fullName evidence="1">Uncharacterized protein</fullName>
    </submittedName>
</protein>
<sequence>MLDDTIINTSNVNSYEVNTVETFFQSYELCCGDLEASYGYFKQKNLNEQGRTAILSLNMPHIPDYKNIDFIYMHQSYLLVNDEKCIDGTVDMSLYAKENKNLTPLIIWEMSDRDLYKKFYQVINIANSMILYQMPDEFTKWPLIGVIYDYRHFEVHVYFQYQGKLVDIILIELR</sequence>
<dbReference type="EMBL" id="HBFD01003861">
    <property type="protein sequence ID" value="CAD8717780.1"/>
    <property type="molecule type" value="Transcribed_RNA"/>
</dbReference>
<proteinExistence type="predicted"/>
<evidence type="ECO:0000313" key="1">
    <source>
        <dbReference type="EMBL" id="CAD8717780.1"/>
    </source>
</evidence>